<feature type="chain" id="PRO_5030888496" evidence="1">
    <location>
        <begin position="20"/>
        <end position="300"/>
    </location>
</feature>
<protein>
    <submittedName>
        <fullName evidence="2">Uncharacterized protein</fullName>
    </submittedName>
</protein>
<name>A0A7X3LW92_9HYPH</name>
<evidence type="ECO:0000313" key="3">
    <source>
        <dbReference type="Proteomes" id="UP000433101"/>
    </source>
</evidence>
<evidence type="ECO:0000256" key="1">
    <source>
        <dbReference type="SAM" id="SignalP"/>
    </source>
</evidence>
<keyword evidence="1" id="KW-0732">Signal</keyword>
<comment type="caution">
    <text evidence="2">The sequence shown here is derived from an EMBL/GenBank/DDBJ whole genome shotgun (WGS) entry which is preliminary data.</text>
</comment>
<reference evidence="2 3" key="1">
    <citation type="submission" date="2019-12" db="EMBL/GenBank/DDBJ databases">
        <authorList>
            <person name="Li M."/>
        </authorList>
    </citation>
    <scope>NUCLEOTIDE SEQUENCE [LARGE SCALE GENOMIC DNA]</scope>
    <source>
        <strain evidence="2 3">GBMRC 2046</strain>
    </source>
</reference>
<gene>
    <name evidence="2" type="ORF">GR183_15035</name>
</gene>
<dbReference type="AlphaFoldDB" id="A0A7X3LW92"/>
<keyword evidence="3" id="KW-1185">Reference proteome</keyword>
<organism evidence="2 3">
    <name type="scientific">Stappia sediminis</name>
    <dbReference type="NCBI Taxonomy" id="2692190"/>
    <lineage>
        <taxon>Bacteria</taxon>
        <taxon>Pseudomonadati</taxon>
        <taxon>Pseudomonadota</taxon>
        <taxon>Alphaproteobacteria</taxon>
        <taxon>Hyphomicrobiales</taxon>
        <taxon>Stappiaceae</taxon>
        <taxon>Stappia</taxon>
    </lineage>
</organism>
<feature type="signal peptide" evidence="1">
    <location>
        <begin position="1"/>
        <end position="19"/>
    </location>
</feature>
<evidence type="ECO:0000313" key="2">
    <source>
        <dbReference type="EMBL" id="MXN66228.1"/>
    </source>
</evidence>
<sequence length="300" mass="32470">MVRVSSRAIVAAACLIAAAVAPLRISSAQEDGAVTLGGEISSGKARNGNITFHLEMAKDPASAEQVPLLSIVYRGRQVLRQFGSPGGFGGPYGSARFAEVDNSNDTPEVIFSTFSGGAHCCTQMQVATKAGPISWTMVDLGAWDGEGPTVSDLDGDGTGEFSTVDQRFLYAFDCYACSAAPKQILAIRDGRLEDVSRQDRFRQVQERHLARMIDWQRQAAQPGQEFSPGFYAGYVAQSALLGKGSRAWEEMLSAYSPSRDPGYEMCRNQPYPGQCGPDEKMQVGFPEALRSFLKAFGYDF</sequence>
<dbReference type="Proteomes" id="UP000433101">
    <property type="component" value="Unassembled WGS sequence"/>
</dbReference>
<proteinExistence type="predicted"/>
<dbReference type="RefSeq" id="WP_160776475.1">
    <property type="nucleotide sequence ID" value="NZ_WUMV01000007.1"/>
</dbReference>
<accession>A0A7X3LW92</accession>
<dbReference type="EMBL" id="WUMV01000007">
    <property type="protein sequence ID" value="MXN66228.1"/>
    <property type="molecule type" value="Genomic_DNA"/>
</dbReference>